<evidence type="ECO:0000313" key="2">
    <source>
        <dbReference type="Proteomes" id="UP000485058"/>
    </source>
</evidence>
<feature type="non-terminal residue" evidence="1">
    <location>
        <position position="1"/>
    </location>
</feature>
<dbReference type="AlphaFoldDB" id="A0A699ZPW9"/>
<proteinExistence type="predicted"/>
<gene>
    <name evidence="1" type="ORF">HaLaN_18134</name>
</gene>
<evidence type="ECO:0000313" key="1">
    <source>
        <dbReference type="EMBL" id="GFH20926.1"/>
    </source>
</evidence>
<protein>
    <submittedName>
        <fullName evidence="1">Uncharacterized protein</fullName>
    </submittedName>
</protein>
<reference evidence="1 2" key="1">
    <citation type="submission" date="2020-02" db="EMBL/GenBank/DDBJ databases">
        <title>Draft genome sequence of Haematococcus lacustris strain NIES-144.</title>
        <authorList>
            <person name="Morimoto D."/>
            <person name="Nakagawa S."/>
            <person name="Yoshida T."/>
            <person name="Sawayama S."/>
        </authorList>
    </citation>
    <scope>NUCLEOTIDE SEQUENCE [LARGE SCALE GENOMIC DNA]</scope>
    <source>
        <strain evidence="1 2">NIES-144</strain>
    </source>
</reference>
<organism evidence="1 2">
    <name type="scientific">Haematococcus lacustris</name>
    <name type="common">Green alga</name>
    <name type="synonym">Haematococcus pluvialis</name>
    <dbReference type="NCBI Taxonomy" id="44745"/>
    <lineage>
        <taxon>Eukaryota</taxon>
        <taxon>Viridiplantae</taxon>
        <taxon>Chlorophyta</taxon>
        <taxon>core chlorophytes</taxon>
        <taxon>Chlorophyceae</taxon>
        <taxon>CS clade</taxon>
        <taxon>Chlamydomonadales</taxon>
        <taxon>Haematococcaceae</taxon>
        <taxon>Haematococcus</taxon>
    </lineage>
</organism>
<dbReference type="Proteomes" id="UP000485058">
    <property type="component" value="Unassembled WGS sequence"/>
</dbReference>
<sequence length="252" mass="27462">TSARAVGCVVPANAELSSPQAAVTLEFATFSLAHGSSLPKAMPASQIPSVEEGPEKLKSLVAQLNGKNMPTRVFSCAISQEQIRSVLRVAAGLRSICLLQSKDLYLVPIWAADRQDMAKSKAKKGQLVLVPHKHHPSRCALDELGKVCQNILAAAARDTSHPSQVNAAHLCQLWAAELVIRHMRGLKLSHSGIAVNQLDARQKQIMGRALVVLESRWLDSLGCLLHSAEAEAAQWDAYEAQRCDWKSRWIPK</sequence>
<name>A0A699ZPW9_HAELA</name>
<keyword evidence="2" id="KW-1185">Reference proteome</keyword>
<comment type="caution">
    <text evidence="1">The sequence shown here is derived from an EMBL/GenBank/DDBJ whole genome shotgun (WGS) entry which is preliminary data.</text>
</comment>
<accession>A0A699ZPW9</accession>
<feature type="non-terminal residue" evidence="1">
    <location>
        <position position="252"/>
    </location>
</feature>
<dbReference type="EMBL" id="BLLF01001727">
    <property type="protein sequence ID" value="GFH20926.1"/>
    <property type="molecule type" value="Genomic_DNA"/>
</dbReference>